<dbReference type="PANTHER" id="PTHR42648:SF18">
    <property type="entry name" value="RETROTRANSPOSON, UNCLASSIFIED-LIKE PROTEIN"/>
    <property type="match status" value="1"/>
</dbReference>
<keyword evidence="1" id="KW-0645">Protease</keyword>
<protein>
    <submittedName>
        <fullName evidence="6">Integrase, catalytic core</fullName>
    </submittedName>
</protein>
<dbReference type="Gene3D" id="3.30.420.10">
    <property type="entry name" value="Ribonuclease H-like superfamily/Ribonuclease H"/>
    <property type="match status" value="1"/>
</dbReference>
<dbReference type="GO" id="GO:0003676">
    <property type="term" value="F:nucleic acid binding"/>
    <property type="evidence" value="ECO:0007669"/>
    <property type="project" value="InterPro"/>
</dbReference>
<gene>
    <name evidence="6" type="ORF">EPI10_016713</name>
</gene>
<dbReference type="PANTHER" id="PTHR42648">
    <property type="entry name" value="TRANSPOSASE, PUTATIVE-RELATED"/>
    <property type="match status" value="1"/>
</dbReference>
<name>A0A5B6VPS5_9ROSI</name>
<accession>A0A5B6VPS5</accession>
<dbReference type="GO" id="GO:0006508">
    <property type="term" value="P:proteolysis"/>
    <property type="evidence" value="ECO:0007669"/>
    <property type="project" value="UniProtKB-KW"/>
</dbReference>
<evidence type="ECO:0000256" key="4">
    <source>
        <dbReference type="ARBA" id="ARBA00022801"/>
    </source>
</evidence>
<keyword evidence="4" id="KW-0378">Hydrolase</keyword>
<evidence type="ECO:0000256" key="1">
    <source>
        <dbReference type="ARBA" id="ARBA00022670"/>
    </source>
</evidence>
<dbReference type="Pfam" id="PF00665">
    <property type="entry name" value="rve"/>
    <property type="match status" value="1"/>
</dbReference>
<sequence length="487" mass="55921">MTPDAAIFKSIDRSFNTRVKVGNGHYIKVEGKGDVLIDTPSGTKLVSHVLLVPEIDRNLLSIAQLLENGYSVVFKGKECLISDPSGSKLMYFIIFIDDYSRFCWGYFLKCKSEVASVFWKFKVVVETQSSCKLKTLRSKNGMEYTSAVFQTFCEKSCIKHQLTNTYTPQQNGVSEIKNRTLMDMARCLMFERNLPKSFWAEAVNTDKSELEYTAEDLVTEQTKADQNDLEMDIDHEPVRGTRPLSEKYERENVATEISVEQPEGFKVVGEEDKVFKLRKTLYGLKQAPMAWYDRIDTYLVSSRFERSISEPTLYVKKEGDETLLIVSLYVDDLLVTRGNNAILTNFKGKMESMFEMSDLGEMSYFLATRPDIMFAVSLLSRFMHCCNMDHFQAAKRVLRKIMADMNLHQREATEIRCDNQSAVAIAKNPMFHGKTKHFKIKFHFVREMEQSQEIRLVHCSSEDQLADILTKPLCVSRFKNLIAKLGV</sequence>
<dbReference type="GO" id="GO:0004190">
    <property type="term" value="F:aspartic-type endopeptidase activity"/>
    <property type="evidence" value="ECO:0007669"/>
    <property type="project" value="UniProtKB-KW"/>
</dbReference>
<feature type="domain" description="Integrase catalytic" evidence="5">
    <location>
        <begin position="49"/>
        <end position="251"/>
    </location>
</feature>
<dbReference type="Proteomes" id="UP000325315">
    <property type="component" value="Unassembled WGS sequence"/>
</dbReference>
<dbReference type="InterPro" id="IPR036397">
    <property type="entry name" value="RNaseH_sf"/>
</dbReference>
<evidence type="ECO:0000256" key="3">
    <source>
        <dbReference type="ARBA" id="ARBA00022750"/>
    </source>
</evidence>
<comment type="caution">
    <text evidence="6">The sequence shown here is derived from an EMBL/GenBank/DDBJ whole genome shotgun (WGS) entry which is preliminary data.</text>
</comment>
<keyword evidence="3" id="KW-0064">Aspartyl protease</keyword>
<evidence type="ECO:0000256" key="2">
    <source>
        <dbReference type="ARBA" id="ARBA00022723"/>
    </source>
</evidence>
<dbReference type="InterPro" id="IPR012337">
    <property type="entry name" value="RNaseH-like_sf"/>
</dbReference>
<keyword evidence="2" id="KW-0479">Metal-binding</keyword>
<dbReference type="SUPFAM" id="SSF56672">
    <property type="entry name" value="DNA/RNA polymerases"/>
    <property type="match status" value="1"/>
</dbReference>
<dbReference type="Pfam" id="PF22936">
    <property type="entry name" value="Pol_BBD"/>
    <property type="match status" value="1"/>
</dbReference>
<dbReference type="InterPro" id="IPR001584">
    <property type="entry name" value="Integrase_cat-core"/>
</dbReference>
<dbReference type="AlphaFoldDB" id="A0A5B6VPS5"/>
<proteinExistence type="predicted"/>
<reference evidence="7" key="1">
    <citation type="journal article" date="2019" name="Plant Biotechnol. J.">
        <title>Genome sequencing of the Australian wild diploid species Gossypium australe highlights disease resistance and delayed gland morphogenesis.</title>
        <authorList>
            <person name="Cai Y."/>
            <person name="Cai X."/>
            <person name="Wang Q."/>
            <person name="Wang P."/>
            <person name="Zhang Y."/>
            <person name="Cai C."/>
            <person name="Xu Y."/>
            <person name="Wang K."/>
            <person name="Zhou Z."/>
            <person name="Wang C."/>
            <person name="Geng S."/>
            <person name="Li B."/>
            <person name="Dong Q."/>
            <person name="Hou Y."/>
            <person name="Wang H."/>
            <person name="Ai P."/>
            <person name="Liu Z."/>
            <person name="Yi F."/>
            <person name="Sun M."/>
            <person name="An G."/>
            <person name="Cheng J."/>
            <person name="Zhang Y."/>
            <person name="Shi Q."/>
            <person name="Xie Y."/>
            <person name="Shi X."/>
            <person name="Chang Y."/>
            <person name="Huang F."/>
            <person name="Chen Y."/>
            <person name="Hong S."/>
            <person name="Mi L."/>
            <person name="Sun Q."/>
            <person name="Zhang L."/>
            <person name="Zhou B."/>
            <person name="Peng R."/>
            <person name="Zhang X."/>
            <person name="Liu F."/>
        </authorList>
    </citation>
    <scope>NUCLEOTIDE SEQUENCE [LARGE SCALE GENOMIC DNA]</scope>
    <source>
        <strain evidence="7">cv. PA1801</strain>
    </source>
</reference>
<dbReference type="InterPro" id="IPR039537">
    <property type="entry name" value="Retrotran_Ty1/copia-like"/>
</dbReference>
<evidence type="ECO:0000259" key="5">
    <source>
        <dbReference type="PROSITE" id="PS50994"/>
    </source>
</evidence>
<dbReference type="GO" id="GO:0015074">
    <property type="term" value="P:DNA integration"/>
    <property type="evidence" value="ECO:0007669"/>
    <property type="project" value="InterPro"/>
</dbReference>
<evidence type="ECO:0000313" key="7">
    <source>
        <dbReference type="Proteomes" id="UP000325315"/>
    </source>
</evidence>
<organism evidence="6 7">
    <name type="scientific">Gossypium australe</name>
    <dbReference type="NCBI Taxonomy" id="47621"/>
    <lineage>
        <taxon>Eukaryota</taxon>
        <taxon>Viridiplantae</taxon>
        <taxon>Streptophyta</taxon>
        <taxon>Embryophyta</taxon>
        <taxon>Tracheophyta</taxon>
        <taxon>Spermatophyta</taxon>
        <taxon>Magnoliopsida</taxon>
        <taxon>eudicotyledons</taxon>
        <taxon>Gunneridae</taxon>
        <taxon>Pentapetalae</taxon>
        <taxon>rosids</taxon>
        <taxon>malvids</taxon>
        <taxon>Malvales</taxon>
        <taxon>Malvaceae</taxon>
        <taxon>Malvoideae</taxon>
        <taxon>Gossypium</taxon>
    </lineage>
</organism>
<dbReference type="InterPro" id="IPR054722">
    <property type="entry name" value="PolX-like_BBD"/>
</dbReference>
<evidence type="ECO:0000313" key="6">
    <source>
        <dbReference type="EMBL" id="KAA3471058.1"/>
    </source>
</evidence>
<dbReference type="InterPro" id="IPR013103">
    <property type="entry name" value="RVT_2"/>
</dbReference>
<dbReference type="EMBL" id="SMMG02000006">
    <property type="protein sequence ID" value="KAA3471058.1"/>
    <property type="molecule type" value="Genomic_DNA"/>
</dbReference>
<dbReference type="OrthoDB" id="1935999at2759"/>
<dbReference type="PROSITE" id="PS50994">
    <property type="entry name" value="INTEGRASE"/>
    <property type="match status" value="1"/>
</dbReference>
<dbReference type="InterPro" id="IPR043502">
    <property type="entry name" value="DNA/RNA_pol_sf"/>
</dbReference>
<dbReference type="GO" id="GO:0046872">
    <property type="term" value="F:metal ion binding"/>
    <property type="evidence" value="ECO:0007669"/>
    <property type="project" value="UniProtKB-KW"/>
</dbReference>
<dbReference type="Pfam" id="PF07727">
    <property type="entry name" value="RVT_2"/>
    <property type="match status" value="1"/>
</dbReference>
<dbReference type="CDD" id="cd09272">
    <property type="entry name" value="RNase_HI_RT_Ty1"/>
    <property type="match status" value="1"/>
</dbReference>
<keyword evidence="7" id="KW-1185">Reference proteome</keyword>
<dbReference type="SUPFAM" id="SSF53098">
    <property type="entry name" value="Ribonuclease H-like"/>
    <property type="match status" value="1"/>
</dbReference>